<organism evidence="2">
    <name type="scientific">uncultured Caudovirales phage</name>
    <dbReference type="NCBI Taxonomy" id="2100421"/>
    <lineage>
        <taxon>Viruses</taxon>
        <taxon>Duplodnaviria</taxon>
        <taxon>Heunggongvirae</taxon>
        <taxon>Uroviricota</taxon>
        <taxon>Caudoviricetes</taxon>
        <taxon>Peduoviridae</taxon>
        <taxon>Maltschvirus</taxon>
        <taxon>Maltschvirus maltsch</taxon>
    </lineage>
</organism>
<feature type="compositionally biased region" description="Basic and acidic residues" evidence="1">
    <location>
        <begin position="55"/>
        <end position="65"/>
    </location>
</feature>
<reference evidence="2" key="1">
    <citation type="submission" date="2020-05" db="EMBL/GenBank/DDBJ databases">
        <authorList>
            <person name="Chiriac C."/>
            <person name="Salcher M."/>
            <person name="Ghai R."/>
            <person name="Kavagutti S V."/>
        </authorList>
    </citation>
    <scope>NUCLEOTIDE SEQUENCE</scope>
</reference>
<protein>
    <submittedName>
        <fullName evidence="2">Uncharacterized protein</fullName>
    </submittedName>
</protein>
<proteinExistence type="predicted"/>
<accession>A0A6J5R7N3</accession>
<evidence type="ECO:0000256" key="1">
    <source>
        <dbReference type="SAM" id="MobiDB-lite"/>
    </source>
</evidence>
<name>A0A6J5R7N3_9CAUD</name>
<feature type="region of interest" description="Disordered" evidence="1">
    <location>
        <begin position="32"/>
        <end position="65"/>
    </location>
</feature>
<dbReference type="EMBL" id="LR797147">
    <property type="protein sequence ID" value="CAB4189688.1"/>
    <property type="molecule type" value="Genomic_DNA"/>
</dbReference>
<evidence type="ECO:0000313" key="2">
    <source>
        <dbReference type="EMBL" id="CAB4189688.1"/>
    </source>
</evidence>
<sequence length="99" mass="10935">MYATGKKAWGISDRSGKRYRLREMKKEWTGALVGPDEYDPKHPQLFPPKASPDPEALKNPRPDPEEGHVYVSVGNDVFPPVAVINPLMGSVGYVTVVIS</sequence>
<gene>
    <name evidence="2" type="ORF">UFOVP1202_4</name>
</gene>